<keyword evidence="4" id="KW-1185">Reference proteome</keyword>
<evidence type="ECO:0000259" key="2">
    <source>
        <dbReference type="PROSITE" id="PS51704"/>
    </source>
</evidence>
<dbReference type="InterPro" id="IPR030395">
    <property type="entry name" value="GP_PDE_dom"/>
</dbReference>
<keyword evidence="1" id="KW-0175">Coiled coil</keyword>
<dbReference type="RefSeq" id="WP_321399812.1">
    <property type="nucleotide sequence ID" value="NZ_CP139487.1"/>
</dbReference>
<sequence>MSIIPFSLVALIFINSAFAFDWQGHRGARGLYPENTIGAMEEALKYPVTTLELDVVVSKDMKVVVSHEPWMSEEFCQNPEGKRVKGRDYNLYKLTYEEIQRFDCGSIPHPRFPQQKKIREGKPLLEKLLSESEQMLKKLNREKVQYNIEIKSTAPDERDGFQPDYKTFTDLVVKTIQAQLKNEKFVLQSFDWRVLRYLHEKYPEIQLSALIETEVNPQENLKKLGFNPQIFSPDFTLLKKEHVMAFHALNIKVIPWTVNTVPEMEKLMAMNVDGIITDYPNLISSVAVKKCGPKSHLFEGRCVKMPTHSVPSELNPGWKCKDGFVQKRSKCVRIKLPPHSVLLEDGKTWACKTGYERYRGTCKKISH</sequence>
<dbReference type="Proteomes" id="UP001324634">
    <property type="component" value="Chromosome"/>
</dbReference>
<dbReference type="PANTHER" id="PTHR46211:SF14">
    <property type="entry name" value="GLYCEROPHOSPHODIESTER PHOSPHODIESTERASE"/>
    <property type="match status" value="1"/>
</dbReference>
<dbReference type="PANTHER" id="PTHR46211">
    <property type="entry name" value="GLYCEROPHOSPHORYL DIESTER PHOSPHODIESTERASE"/>
    <property type="match status" value="1"/>
</dbReference>
<organism evidence="3 4">
    <name type="scientific">Peredibacter starrii</name>
    <dbReference type="NCBI Taxonomy" id="28202"/>
    <lineage>
        <taxon>Bacteria</taxon>
        <taxon>Pseudomonadati</taxon>
        <taxon>Bdellovibrionota</taxon>
        <taxon>Bacteriovoracia</taxon>
        <taxon>Bacteriovoracales</taxon>
        <taxon>Bacteriovoracaceae</taxon>
        <taxon>Peredibacter</taxon>
    </lineage>
</organism>
<name>A0AAX4HUT8_9BACT</name>
<dbReference type="GO" id="GO:0008081">
    <property type="term" value="F:phosphoric diester hydrolase activity"/>
    <property type="evidence" value="ECO:0007669"/>
    <property type="project" value="InterPro"/>
</dbReference>
<dbReference type="GO" id="GO:0006629">
    <property type="term" value="P:lipid metabolic process"/>
    <property type="evidence" value="ECO:0007669"/>
    <property type="project" value="InterPro"/>
</dbReference>
<dbReference type="Gene3D" id="3.20.20.190">
    <property type="entry name" value="Phosphatidylinositol (PI) phosphodiesterase"/>
    <property type="match status" value="1"/>
</dbReference>
<dbReference type="Pfam" id="PF03009">
    <property type="entry name" value="GDPD"/>
    <property type="match status" value="1"/>
</dbReference>
<reference evidence="3 4" key="1">
    <citation type="submission" date="2023-11" db="EMBL/GenBank/DDBJ databases">
        <title>Peredibacter starrii A3.12.</title>
        <authorList>
            <person name="Mitchell R.J."/>
        </authorList>
    </citation>
    <scope>NUCLEOTIDE SEQUENCE [LARGE SCALE GENOMIC DNA]</scope>
    <source>
        <strain evidence="3 4">A3.12</strain>
    </source>
</reference>
<dbReference type="Gene3D" id="2.10.25.10">
    <property type="entry name" value="Laminin"/>
    <property type="match status" value="1"/>
</dbReference>
<dbReference type="KEGG" id="psti:SOO65_09710"/>
<evidence type="ECO:0000313" key="3">
    <source>
        <dbReference type="EMBL" id="WPU67027.1"/>
    </source>
</evidence>
<dbReference type="EMBL" id="CP139487">
    <property type="protein sequence ID" value="WPU67027.1"/>
    <property type="molecule type" value="Genomic_DNA"/>
</dbReference>
<accession>A0AAX4HUT8</accession>
<feature type="coiled-coil region" evidence="1">
    <location>
        <begin position="122"/>
        <end position="149"/>
    </location>
</feature>
<dbReference type="AlphaFoldDB" id="A0AAX4HUT8"/>
<protein>
    <submittedName>
        <fullName evidence="3">Glycerophosphodiester phosphodiesterase family protein</fullName>
    </submittedName>
</protein>
<gene>
    <name evidence="3" type="ORF">SOO65_09710</name>
</gene>
<dbReference type="InterPro" id="IPR017946">
    <property type="entry name" value="PLC-like_Pdiesterase_TIM-brl"/>
</dbReference>
<evidence type="ECO:0000313" key="4">
    <source>
        <dbReference type="Proteomes" id="UP001324634"/>
    </source>
</evidence>
<feature type="domain" description="GP-PDE" evidence="2">
    <location>
        <begin position="20"/>
        <end position="287"/>
    </location>
</feature>
<proteinExistence type="predicted"/>
<dbReference type="PROSITE" id="PS51704">
    <property type="entry name" value="GP_PDE"/>
    <property type="match status" value="1"/>
</dbReference>
<dbReference type="SUPFAM" id="SSF51695">
    <property type="entry name" value="PLC-like phosphodiesterases"/>
    <property type="match status" value="1"/>
</dbReference>
<evidence type="ECO:0000256" key="1">
    <source>
        <dbReference type="SAM" id="Coils"/>
    </source>
</evidence>